<protein>
    <submittedName>
        <fullName evidence="1">Uncharacterized protein</fullName>
    </submittedName>
</protein>
<dbReference type="EMBL" id="NHYD01002847">
    <property type="protein sequence ID" value="PPQ84563.1"/>
    <property type="molecule type" value="Genomic_DNA"/>
</dbReference>
<accession>A0A409X1B4</accession>
<evidence type="ECO:0000313" key="1">
    <source>
        <dbReference type="EMBL" id="PPQ84563.1"/>
    </source>
</evidence>
<dbReference type="InParanoid" id="A0A409X1B4"/>
<evidence type="ECO:0000313" key="2">
    <source>
        <dbReference type="Proteomes" id="UP000283269"/>
    </source>
</evidence>
<gene>
    <name evidence="1" type="ORF">CVT25_007644</name>
</gene>
<dbReference type="Proteomes" id="UP000283269">
    <property type="component" value="Unassembled WGS sequence"/>
</dbReference>
<sequence length="62" mass="6944">MFHVNYDNPPNTNPINVTSSFFINNMVEEAPESQLHLPSPIPHYASPRVGYIQTTVTQLCNG</sequence>
<proteinExistence type="predicted"/>
<keyword evidence="2" id="KW-1185">Reference proteome</keyword>
<organism evidence="1 2">
    <name type="scientific">Psilocybe cyanescens</name>
    <dbReference type="NCBI Taxonomy" id="93625"/>
    <lineage>
        <taxon>Eukaryota</taxon>
        <taxon>Fungi</taxon>
        <taxon>Dikarya</taxon>
        <taxon>Basidiomycota</taxon>
        <taxon>Agaricomycotina</taxon>
        <taxon>Agaricomycetes</taxon>
        <taxon>Agaricomycetidae</taxon>
        <taxon>Agaricales</taxon>
        <taxon>Agaricineae</taxon>
        <taxon>Strophariaceae</taxon>
        <taxon>Psilocybe</taxon>
    </lineage>
</organism>
<dbReference type="AlphaFoldDB" id="A0A409X1B4"/>
<reference evidence="1 2" key="1">
    <citation type="journal article" date="2018" name="Evol. Lett.">
        <title>Horizontal gene cluster transfer increased hallucinogenic mushroom diversity.</title>
        <authorList>
            <person name="Reynolds H.T."/>
            <person name="Vijayakumar V."/>
            <person name="Gluck-Thaler E."/>
            <person name="Korotkin H.B."/>
            <person name="Matheny P.B."/>
            <person name="Slot J.C."/>
        </authorList>
    </citation>
    <scope>NUCLEOTIDE SEQUENCE [LARGE SCALE GENOMIC DNA]</scope>
    <source>
        <strain evidence="1 2">2631</strain>
    </source>
</reference>
<name>A0A409X1B4_PSICY</name>
<comment type="caution">
    <text evidence="1">The sequence shown here is derived from an EMBL/GenBank/DDBJ whole genome shotgun (WGS) entry which is preliminary data.</text>
</comment>